<keyword evidence="8" id="KW-1185">Reference proteome</keyword>
<accession>A0ABQ1GS36</accession>
<dbReference type="PANTHER" id="PTHR10057">
    <property type="entry name" value="PERIPHERAL-TYPE BENZODIAZEPINE RECEPTOR"/>
    <property type="match status" value="1"/>
</dbReference>
<reference evidence="8" key="1">
    <citation type="journal article" date="2019" name="Int. J. Syst. Evol. Microbiol.">
        <title>The Global Catalogue of Microorganisms (GCM) 10K type strain sequencing project: providing services to taxonomists for standard genome sequencing and annotation.</title>
        <authorList>
            <consortium name="The Broad Institute Genomics Platform"/>
            <consortium name="The Broad Institute Genome Sequencing Center for Infectious Disease"/>
            <person name="Wu L."/>
            <person name="Ma J."/>
        </authorList>
    </citation>
    <scope>NUCLEOTIDE SEQUENCE [LARGE SCALE GENOMIC DNA]</scope>
    <source>
        <strain evidence="8">CGMCC 1.10106</strain>
    </source>
</reference>
<dbReference type="InterPro" id="IPR038330">
    <property type="entry name" value="TspO/MBR-related_sf"/>
</dbReference>
<evidence type="ECO:0000256" key="4">
    <source>
        <dbReference type="ARBA" id="ARBA00022989"/>
    </source>
</evidence>
<evidence type="ECO:0000256" key="2">
    <source>
        <dbReference type="ARBA" id="ARBA00007524"/>
    </source>
</evidence>
<keyword evidence="5 6" id="KW-0472">Membrane</keyword>
<evidence type="ECO:0000256" key="3">
    <source>
        <dbReference type="ARBA" id="ARBA00022692"/>
    </source>
</evidence>
<evidence type="ECO:0000256" key="5">
    <source>
        <dbReference type="ARBA" id="ARBA00023136"/>
    </source>
</evidence>
<keyword evidence="4 6" id="KW-1133">Transmembrane helix</keyword>
<protein>
    <submittedName>
        <fullName evidence="7">Sensory protein TspO</fullName>
    </submittedName>
</protein>
<evidence type="ECO:0000313" key="8">
    <source>
        <dbReference type="Proteomes" id="UP000618591"/>
    </source>
</evidence>
<comment type="subcellular location">
    <subcellularLocation>
        <location evidence="1">Membrane</location>
        <topology evidence="1">Multi-pass membrane protein</topology>
    </subcellularLocation>
</comment>
<dbReference type="Gene3D" id="1.20.1260.100">
    <property type="entry name" value="TspO/MBR protein"/>
    <property type="match status" value="1"/>
</dbReference>
<feature type="transmembrane region" description="Helical" evidence="6">
    <location>
        <begin position="143"/>
        <end position="161"/>
    </location>
</feature>
<evidence type="ECO:0000256" key="6">
    <source>
        <dbReference type="SAM" id="Phobius"/>
    </source>
</evidence>
<feature type="transmembrane region" description="Helical" evidence="6">
    <location>
        <begin position="116"/>
        <end position="136"/>
    </location>
</feature>
<evidence type="ECO:0000256" key="1">
    <source>
        <dbReference type="ARBA" id="ARBA00004141"/>
    </source>
</evidence>
<dbReference type="InterPro" id="IPR004307">
    <property type="entry name" value="TspO_MBR"/>
</dbReference>
<name>A0ABQ1GS36_9SPHN</name>
<dbReference type="CDD" id="cd15904">
    <property type="entry name" value="TSPO_MBR"/>
    <property type="match status" value="1"/>
</dbReference>
<comment type="caution">
    <text evidence="7">The sequence shown here is derived from an EMBL/GenBank/DDBJ whole genome shotgun (WGS) entry which is preliminary data.</text>
</comment>
<dbReference type="PIRSF" id="PIRSF005859">
    <property type="entry name" value="PBR"/>
    <property type="match status" value="1"/>
</dbReference>
<gene>
    <name evidence="7" type="primary">crtK</name>
    <name evidence="7" type="ORF">GCM10011395_19570</name>
</gene>
<proteinExistence type="inferred from homology"/>
<dbReference type="Proteomes" id="UP000618591">
    <property type="component" value="Unassembled WGS sequence"/>
</dbReference>
<dbReference type="Pfam" id="PF03073">
    <property type="entry name" value="TspO_MBR"/>
    <property type="match status" value="1"/>
</dbReference>
<dbReference type="RefSeq" id="WP_188446945.1">
    <property type="nucleotide sequence ID" value="NZ_BMDW01000010.1"/>
</dbReference>
<feature type="transmembrane region" description="Helical" evidence="6">
    <location>
        <begin position="12"/>
        <end position="33"/>
    </location>
</feature>
<evidence type="ECO:0000313" key="7">
    <source>
        <dbReference type="EMBL" id="GGA49323.1"/>
    </source>
</evidence>
<dbReference type="EMBL" id="BMDW01000010">
    <property type="protein sequence ID" value="GGA49323.1"/>
    <property type="molecule type" value="Genomic_DNA"/>
</dbReference>
<sequence>MREVASKQQLRLSFLRWAVVTVPFVLLLGFTAARLAPSGPENLWYAAIIKPDITPPDWAFPVAWTAIYILLGLSLAMIIHARGSRLRGAAIALFGVQLAVNLTWSPVFFGMHQVTWALGIVGIMFALTCAMTLLFARIRIVAALLLVPYLAWLLFAGYLNYQIMDLNPGAETLAPPTSSSQIIKL</sequence>
<feature type="transmembrane region" description="Helical" evidence="6">
    <location>
        <begin position="86"/>
        <end position="104"/>
    </location>
</feature>
<comment type="similarity">
    <text evidence="2">Belongs to the TspO/BZRP family.</text>
</comment>
<keyword evidence="3 6" id="KW-0812">Transmembrane</keyword>
<feature type="transmembrane region" description="Helical" evidence="6">
    <location>
        <begin position="58"/>
        <end position="79"/>
    </location>
</feature>
<organism evidence="7 8">
    <name type="scientific">Sphingomonas psychrolutea</name>
    <dbReference type="NCBI Taxonomy" id="1259676"/>
    <lineage>
        <taxon>Bacteria</taxon>
        <taxon>Pseudomonadati</taxon>
        <taxon>Pseudomonadota</taxon>
        <taxon>Alphaproteobacteria</taxon>
        <taxon>Sphingomonadales</taxon>
        <taxon>Sphingomonadaceae</taxon>
        <taxon>Sphingomonas</taxon>
    </lineage>
</organism>
<dbReference type="PANTHER" id="PTHR10057:SF0">
    <property type="entry name" value="TRANSLOCATOR PROTEIN"/>
    <property type="match status" value="1"/>
</dbReference>